<protein>
    <recommendedName>
        <fullName evidence="2">SsuA/THI5-like domain-containing protein</fullName>
    </recommendedName>
</protein>
<dbReference type="AlphaFoldDB" id="A0A382CQC2"/>
<evidence type="ECO:0000313" key="1">
    <source>
        <dbReference type="EMBL" id="SVB28378.1"/>
    </source>
</evidence>
<sequence>MAGGFLRQEGLESQYTVSAHGTSAIASLIDGSVHVAQSAPSQAFTSLEKGVTPPVTHFAQINEM</sequence>
<evidence type="ECO:0008006" key="2">
    <source>
        <dbReference type="Google" id="ProtNLM"/>
    </source>
</evidence>
<dbReference type="Gene3D" id="3.40.190.10">
    <property type="entry name" value="Periplasmic binding protein-like II"/>
    <property type="match status" value="1"/>
</dbReference>
<dbReference type="EMBL" id="UINC01035645">
    <property type="protein sequence ID" value="SVB28378.1"/>
    <property type="molecule type" value="Genomic_DNA"/>
</dbReference>
<feature type="non-terminal residue" evidence="1">
    <location>
        <position position="64"/>
    </location>
</feature>
<gene>
    <name evidence="1" type="ORF">METZ01_LOCUS181232</name>
</gene>
<proteinExistence type="predicted"/>
<accession>A0A382CQC2</accession>
<name>A0A382CQC2_9ZZZZ</name>
<reference evidence="1" key="1">
    <citation type="submission" date="2018-05" db="EMBL/GenBank/DDBJ databases">
        <authorList>
            <person name="Lanie J.A."/>
            <person name="Ng W.-L."/>
            <person name="Kazmierczak K.M."/>
            <person name="Andrzejewski T.M."/>
            <person name="Davidsen T.M."/>
            <person name="Wayne K.J."/>
            <person name="Tettelin H."/>
            <person name="Glass J.I."/>
            <person name="Rusch D."/>
            <person name="Podicherti R."/>
            <person name="Tsui H.-C.T."/>
            <person name="Winkler M.E."/>
        </authorList>
    </citation>
    <scope>NUCLEOTIDE SEQUENCE</scope>
</reference>
<organism evidence="1">
    <name type="scientific">marine metagenome</name>
    <dbReference type="NCBI Taxonomy" id="408172"/>
    <lineage>
        <taxon>unclassified sequences</taxon>
        <taxon>metagenomes</taxon>
        <taxon>ecological metagenomes</taxon>
    </lineage>
</organism>